<comment type="caution">
    <text evidence="1">The sequence shown here is derived from an EMBL/GenBank/DDBJ whole genome shotgun (WGS) entry which is preliminary data.</text>
</comment>
<dbReference type="AlphaFoldDB" id="A0AAE0WB31"/>
<dbReference type="Proteomes" id="UP001195483">
    <property type="component" value="Unassembled WGS sequence"/>
</dbReference>
<protein>
    <submittedName>
        <fullName evidence="1">Uncharacterized protein</fullName>
    </submittedName>
</protein>
<evidence type="ECO:0000313" key="1">
    <source>
        <dbReference type="EMBL" id="KAK3608056.1"/>
    </source>
</evidence>
<sequence>MGNFKKRAVEKRESLKNNKKEYDFKILRKTEDFENCITTLFDKGKFLRGGVKLKDLGKGERTEGRLN</sequence>
<name>A0AAE0WB31_9BIVA</name>
<proteinExistence type="predicted"/>
<evidence type="ECO:0000313" key="2">
    <source>
        <dbReference type="Proteomes" id="UP001195483"/>
    </source>
</evidence>
<keyword evidence="2" id="KW-1185">Reference proteome</keyword>
<dbReference type="EMBL" id="JAEAOA010001852">
    <property type="protein sequence ID" value="KAK3608056.1"/>
    <property type="molecule type" value="Genomic_DNA"/>
</dbReference>
<reference evidence="1" key="2">
    <citation type="journal article" date="2021" name="Genome Biol. Evol.">
        <title>Developing a high-quality reference genome for a parasitic bivalve with doubly uniparental inheritance (Bivalvia: Unionida).</title>
        <authorList>
            <person name="Smith C.H."/>
        </authorList>
    </citation>
    <scope>NUCLEOTIDE SEQUENCE</scope>
    <source>
        <strain evidence="1">CHS0354</strain>
        <tissue evidence="1">Mantle</tissue>
    </source>
</reference>
<accession>A0AAE0WB31</accession>
<organism evidence="1 2">
    <name type="scientific">Potamilus streckersoni</name>
    <dbReference type="NCBI Taxonomy" id="2493646"/>
    <lineage>
        <taxon>Eukaryota</taxon>
        <taxon>Metazoa</taxon>
        <taxon>Spiralia</taxon>
        <taxon>Lophotrochozoa</taxon>
        <taxon>Mollusca</taxon>
        <taxon>Bivalvia</taxon>
        <taxon>Autobranchia</taxon>
        <taxon>Heteroconchia</taxon>
        <taxon>Palaeoheterodonta</taxon>
        <taxon>Unionida</taxon>
        <taxon>Unionoidea</taxon>
        <taxon>Unionidae</taxon>
        <taxon>Ambleminae</taxon>
        <taxon>Lampsilini</taxon>
        <taxon>Potamilus</taxon>
    </lineage>
</organism>
<reference evidence="1" key="3">
    <citation type="submission" date="2023-05" db="EMBL/GenBank/DDBJ databases">
        <authorList>
            <person name="Smith C.H."/>
        </authorList>
    </citation>
    <scope>NUCLEOTIDE SEQUENCE</scope>
    <source>
        <strain evidence="1">CHS0354</strain>
        <tissue evidence="1">Mantle</tissue>
    </source>
</reference>
<gene>
    <name evidence="1" type="ORF">CHS0354_031044</name>
</gene>
<reference evidence="1" key="1">
    <citation type="journal article" date="2021" name="Genome Biol. Evol.">
        <title>A High-Quality Reference Genome for a Parasitic Bivalve with Doubly Uniparental Inheritance (Bivalvia: Unionida).</title>
        <authorList>
            <person name="Smith C.H."/>
        </authorList>
    </citation>
    <scope>NUCLEOTIDE SEQUENCE</scope>
    <source>
        <strain evidence="1">CHS0354</strain>
    </source>
</reference>